<evidence type="ECO:0000259" key="2">
    <source>
        <dbReference type="Pfam" id="PF07727"/>
    </source>
</evidence>
<proteinExistence type="predicted"/>
<feature type="region of interest" description="Disordered" evidence="1">
    <location>
        <begin position="401"/>
        <end position="422"/>
    </location>
</feature>
<evidence type="ECO:0000259" key="3">
    <source>
        <dbReference type="Pfam" id="PF14244"/>
    </source>
</evidence>
<evidence type="ECO:0000313" key="5">
    <source>
        <dbReference type="EMBL" id="KAK3000892.1"/>
    </source>
</evidence>
<feature type="compositionally biased region" description="Low complexity" evidence="1">
    <location>
        <begin position="686"/>
        <end position="706"/>
    </location>
</feature>
<dbReference type="InterPro" id="IPR029472">
    <property type="entry name" value="Copia-like_N"/>
</dbReference>
<feature type="domain" description="Retrotransposon Copia-like N-terminal" evidence="3">
    <location>
        <begin position="33"/>
        <end position="82"/>
    </location>
</feature>
<feature type="region of interest" description="Disordered" evidence="1">
    <location>
        <begin position="257"/>
        <end position="277"/>
    </location>
</feature>
<comment type="caution">
    <text evidence="5">The sequence shown here is derived from an EMBL/GenBank/DDBJ whole genome shotgun (WGS) entry which is preliminary data.</text>
</comment>
<dbReference type="CDD" id="cd09272">
    <property type="entry name" value="RNase_HI_RT_Ty1"/>
    <property type="match status" value="1"/>
</dbReference>
<evidence type="ECO:0008006" key="7">
    <source>
        <dbReference type="Google" id="ProtNLM"/>
    </source>
</evidence>
<dbReference type="SUPFAM" id="SSF56672">
    <property type="entry name" value="DNA/RNA polymerases"/>
    <property type="match status" value="1"/>
</dbReference>
<dbReference type="EMBL" id="JAVXUP010002900">
    <property type="protein sequence ID" value="KAK3000892.1"/>
    <property type="molecule type" value="Genomic_DNA"/>
</dbReference>
<dbReference type="Pfam" id="PF25597">
    <property type="entry name" value="SH3_retrovirus"/>
    <property type="match status" value="1"/>
</dbReference>
<dbReference type="PANTHER" id="PTHR11439">
    <property type="entry name" value="GAG-POL-RELATED RETROTRANSPOSON"/>
    <property type="match status" value="1"/>
</dbReference>
<organism evidence="5 6">
    <name type="scientific">Escallonia herrerae</name>
    <dbReference type="NCBI Taxonomy" id="1293975"/>
    <lineage>
        <taxon>Eukaryota</taxon>
        <taxon>Viridiplantae</taxon>
        <taxon>Streptophyta</taxon>
        <taxon>Embryophyta</taxon>
        <taxon>Tracheophyta</taxon>
        <taxon>Spermatophyta</taxon>
        <taxon>Magnoliopsida</taxon>
        <taxon>eudicotyledons</taxon>
        <taxon>Gunneridae</taxon>
        <taxon>Pentapetalae</taxon>
        <taxon>asterids</taxon>
        <taxon>campanulids</taxon>
        <taxon>Escalloniales</taxon>
        <taxon>Escalloniaceae</taxon>
        <taxon>Escallonia</taxon>
    </lineage>
</organism>
<dbReference type="AlphaFoldDB" id="A0AA88V374"/>
<gene>
    <name evidence="5" type="ORF">RJ639_022526</name>
</gene>
<protein>
    <recommendedName>
        <fullName evidence="7">Reverse transcriptase Ty1/copia-type domain-containing protein</fullName>
    </recommendedName>
</protein>
<dbReference type="InterPro" id="IPR043502">
    <property type="entry name" value="DNA/RNA_pol_sf"/>
</dbReference>
<feature type="region of interest" description="Disordered" evidence="1">
    <location>
        <begin position="594"/>
        <end position="706"/>
    </location>
</feature>
<accession>A0AA88V374</accession>
<name>A0AA88V374_9ASTE</name>
<sequence length="1247" mass="138327">MEDESASYVHGGLAPVANVQNIAIDTKSPFYLHPSDHPGLIFVTQPLSENGENYFTWRRNMLTALQSKNKAGFVDGLIAKPDVHSRDFQSWIQCNAVVKSWIVNSLSRELQTSAAHADTASEIWCDFDERFTQGIALRVYDLKRSIALLQQEKSAISTYYGKLKGVWNELHNLRPIPVCTCGAGKKMQEMREEEKVFDFLMGLDDTYKTVRSQILSIDPLPGLGRAYAVAAQEEKQQVVAAARVPTIEATTLLAKAPHMRHGGDQKIDRRGENSGERRHGGLHCTQCNRSNHSRENCYEIIGYPPGWRRPKPRGGNQPMLSASGGTTSSAAIAQPFAATADASAPFPNHSPAYQPWSRTAGDTAPATRVSQQFVATSDESVSFPSFTPSEMQRLADLLGRQSGPTNGPSANMTSQNISGKPDSWIIDTGATDHISCKLDTMSDAYTNPGVPPVQIPNGDTVPVHTLGRVNLGPNLHLEQDLLSRKPIGVPNYDHLRTFGCLCYGHMNGKPHDKFAPRSKSGIFVGYPNGQKGYRIYDLESKVIYSSRDVQFFESIFPFADKKDNIADLQTCHTPFGLTDHLSVDWECQAASHAPTCETSKSTQTSDVPTRSNSPHNVDLEPLSLGSSSSQDQIPLDQAPGSVELSPSTIQSPIRTEQSALPINEPPVVPSKRTRQVSKNLSGYNYTLPPSLAPPSSTSHSSSPSANSTVYPLSHNISYSKFSRTHTAFLAAISSVDEPKYFSQAVKHAHWKDAMAKEISALEANNTWTLMPLPSGKRAIDSKWVYKVKFHPDGTVERYKARLVAKGYTQIEGLDFHETFAPVAKLVTVRCLLAIASIKKWELHQLDVNNAFLHGDLEEEVYMKIPQGFSKQGENRVCRLQKSLYGLRQASRNWYHKFTQSLLVVGFIQSQSDHSLFTFTRKGSFLAVLIYVDDVIVTGTDSAKISWLKHYLDTKFHIKDLGKLKYFLGIEVARSSDGIVLSQRKYVLDILTECGLTGCKPSSSPMAEQHQLDLNSGELCDDPGQYRRLIGRLLYLTITRPDISYVVHILSQFMHKPRRPHYDAAIRVLRYLKNSPGQGILLSSNSSLSLRAYCDADWAGCPTTRKSTTGYIVFLGSSPISWRSKKQSIVSRSTAEAEYRAMATTASEIIWLLRLLSDLGVSHQNPVSLFCDNQAALHIVANPVFHERTKHIEIDCHFVRHHTQSKALLPRPISSQYQLADIFTKALGQERFHILLGKLGISNIHAPT</sequence>
<feature type="compositionally biased region" description="Polar residues" evidence="1">
    <location>
        <begin position="644"/>
        <end position="660"/>
    </location>
</feature>
<evidence type="ECO:0000256" key="1">
    <source>
        <dbReference type="SAM" id="MobiDB-lite"/>
    </source>
</evidence>
<keyword evidence="6" id="KW-1185">Reference proteome</keyword>
<feature type="domain" description="Reverse transcriptase Ty1/copia-type" evidence="2">
    <location>
        <begin position="764"/>
        <end position="1006"/>
    </location>
</feature>
<dbReference type="Proteomes" id="UP001188597">
    <property type="component" value="Unassembled WGS sequence"/>
</dbReference>
<feature type="compositionally biased region" description="Polar residues" evidence="1">
    <location>
        <begin position="402"/>
        <end position="418"/>
    </location>
</feature>
<dbReference type="Pfam" id="PF14244">
    <property type="entry name" value="Retrotran_gag_3"/>
    <property type="match status" value="1"/>
</dbReference>
<reference evidence="5" key="1">
    <citation type="submission" date="2022-12" db="EMBL/GenBank/DDBJ databases">
        <title>Draft genome assemblies for two species of Escallonia (Escalloniales).</title>
        <authorList>
            <person name="Chanderbali A."/>
            <person name="Dervinis C."/>
            <person name="Anghel I."/>
            <person name="Soltis D."/>
            <person name="Soltis P."/>
            <person name="Zapata F."/>
        </authorList>
    </citation>
    <scope>NUCLEOTIDE SEQUENCE</scope>
    <source>
        <strain evidence="5">UCBG64.0493</strain>
        <tissue evidence="5">Leaf</tissue>
    </source>
</reference>
<dbReference type="InterPro" id="IPR057670">
    <property type="entry name" value="SH3_retrovirus"/>
</dbReference>
<dbReference type="Pfam" id="PF07727">
    <property type="entry name" value="RVT_2"/>
    <property type="match status" value="1"/>
</dbReference>
<feature type="compositionally biased region" description="Polar residues" evidence="1">
    <location>
        <begin position="596"/>
        <end position="615"/>
    </location>
</feature>
<dbReference type="PANTHER" id="PTHR11439:SF520">
    <property type="entry name" value="CYSTEINE-RICH RLK (RECEPTOR-LIKE PROTEIN KINASE) 8"/>
    <property type="match status" value="1"/>
</dbReference>
<dbReference type="InterPro" id="IPR013103">
    <property type="entry name" value="RVT_2"/>
</dbReference>
<evidence type="ECO:0000313" key="6">
    <source>
        <dbReference type="Proteomes" id="UP001188597"/>
    </source>
</evidence>
<feature type="domain" description="Retroviral polymerase SH3-like" evidence="4">
    <location>
        <begin position="500"/>
        <end position="562"/>
    </location>
</feature>
<evidence type="ECO:0000259" key="4">
    <source>
        <dbReference type="Pfam" id="PF25597"/>
    </source>
</evidence>
<feature type="compositionally biased region" description="Basic and acidic residues" evidence="1">
    <location>
        <begin position="261"/>
        <end position="277"/>
    </location>
</feature>